<name>A0A1F5ZWP4_9BACT</name>
<evidence type="ECO:0000259" key="1">
    <source>
        <dbReference type="Pfam" id="PF09413"/>
    </source>
</evidence>
<evidence type="ECO:0000313" key="2">
    <source>
        <dbReference type="EMBL" id="OGG16562.1"/>
    </source>
</evidence>
<dbReference type="InterPro" id="IPR018551">
    <property type="entry name" value="DUF2007"/>
</dbReference>
<dbReference type="Pfam" id="PF09413">
    <property type="entry name" value="DUF2007"/>
    <property type="match status" value="1"/>
</dbReference>
<feature type="domain" description="DUF2007" evidence="1">
    <location>
        <begin position="6"/>
        <end position="68"/>
    </location>
</feature>
<reference evidence="2 3" key="1">
    <citation type="journal article" date="2016" name="Nat. Commun.">
        <title>Thousands of microbial genomes shed light on interconnected biogeochemical processes in an aquifer system.</title>
        <authorList>
            <person name="Anantharaman K."/>
            <person name="Brown C.T."/>
            <person name="Hug L.A."/>
            <person name="Sharon I."/>
            <person name="Castelle C.J."/>
            <person name="Probst A.J."/>
            <person name="Thomas B.C."/>
            <person name="Singh A."/>
            <person name="Wilkins M.J."/>
            <person name="Karaoz U."/>
            <person name="Brodie E.L."/>
            <person name="Williams K.H."/>
            <person name="Hubbard S.S."/>
            <person name="Banfield J.F."/>
        </authorList>
    </citation>
    <scope>NUCLEOTIDE SEQUENCE [LARGE SCALE GENOMIC DNA]</scope>
</reference>
<dbReference type="EMBL" id="MFJL01000011">
    <property type="protein sequence ID" value="OGG16562.1"/>
    <property type="molecule type" value="Genomic_DNA"/>
</dbReference>
<gene>
    <name evidence="2" type="ORF">A3D77_06135</name>
</gene>
<proteinExistence type="predicted"/>
<organism evidence="2 3">
    <name type="scientific">Candidatus Gottesmanbacteria bacterium RIFCSPHIGHO2_02_FULL_39_11</name>
    <dbReference type="NCBI Taxonomy" id="1798382"/>
    <lineage>
        <taxon>Bacteria</taxon>
        <taxon>Candidatus Gottesmaniibacteriota</taxon>
    </lineage>
</organism>
<dbReference type="AlphaFoldDB" id="A0A1F5ZWP4"/>
<protein>
    <recommendedName>
        <fullName evidence="1">DUF2007 domain-containing protein</fullName>
    </recommendedName>
</protein>
<sequence>MNSFITVQSFASRIEAEIVKGLLESNGIRSIIFSDDGGGMRPFPMSYVPGVELKVSKEDFEKARKIVTPEKSKA</sequence>
<evidence type="ECO:0000313" key="3">
    <source>
        <dbReference type="Proteomes" id="UP000176923"/>
    </source>
</evidence>
<dbReference type="STRING" id="1798382.A3D77_06135"/>
<accession>A0A1F5ZWP4</accession>
<dbReference type="Proteomes" id="UP000176923">
    <property type="component" value="Unassembled WGS sequence"/>
</dbReference>
<comment type="caution">
    <text evidence="2">The sequence shown here is derived from an EMBL/GenBank/DDBJ whole genome shotgun (WGS) entry which is preliminary data.</text>
</comment>